<proteinExistence type="predicted"/>
<dbReference type="Proteomes" id="UP000238205">
    <property type="component" value="Unassembled WGS sequence"/>
</dbReference>
<feature type="coiled-coil region" evidence="2">
    <location>
        <begin position="30"/>
        <end position="138"/>
    </location>
</feature>
<evidence type="ECO:0000256" key="4">
    <source>
        <dbReference type="SAM" id="SignalP"/>
    </source>
</evidence>
<evidence type="ECO:0000313" key="8">
    <source>
        <dbReference type="Proteomes" id="UP000238205"/>
    </source>
</evidence>
<dbReference type="GO" id="GO:0004222">
    <property type="term" value="F:metalloendopeptidase activity"/>
    <property type="evidence" value="ECO:0007669"/>
    <property type="project" value="TreeGrafter"/>
</dbReference>
<dbReference type="EMBL" id="PVTO01000007">
    <property type="protein sequence ID" value="PRY83040.1"/>
    <property type="molecule type" value="Genomic_DNA"/>
</dbReference>
<feature type="domain" description="M23ase beta-sheet core" evidence="5">
    <location>
        <begin position="390"/>
        <end position="483"/>
    </location>
</feature>
<dbReference type="PANTHER" id="PTHR21666:SF270">
    <property type="entry name" value="MUREIN HYDROLASE ACTIVATOR ENVC"/>
    <property type="match status" value="1"/>
</dbReference>
<feature type="coiled-coil region" evidence="2">
    <location>
        <begin position="176"/>
        <end position="212"/>
    </location>
</feature>
<dbReference type="InterPro" id="IPR057309">
    <property type="entry name" value="PcsB_CC"/>
</dbReference>
<keyword evidence="7" id="KW-0378">Hydrolase</keyword>
<dbReference type="OrthoDB" id="9805070at2"/>
<dbReference type="InterPro" id="IPR050570">
    <property type="entry name" value="Cell_wall_metabolism_enzyme"/>
</dbReference>
<gene>
    <name evidence="7" type="ORF">CLV38_107116</name>
</gene>
<evidence type="ECO:0000256" key="1">
    <source>
        <dbReference type="ARBA" id="ARBA00022729"/>
    </source>
</evidence>
<dbReference type="Gene3D" id="6.10.250.3150">
    <property type="match status" value="1"/>
</dbReference>
<feature type="chain" id="PRO_5015660502" evidence="4">
    <location>
        <begin position="22"/>
        <end position="488"/>
    </location>
</feature>
<keyword evidence="8" id="KW-1185">Reference proteome</keyword>
<feature type="signal peptide" evidence="4">
    <location>
        <begin position="1"/>
        <end position="21"/>
    </location>
</feature>
<dbReference type="Gene3D" id="2.70.70.10">
    <property type="entry name" value="Glucose Permease (Domain IIA)"/>
    <property type="match status" value="1"/>
</dbReference>
<dbReference type="SUPFAM" id="SSF51261">
    <property type="entry name" value="Duplicated hybrid motif"/>
    <property type="match status" value="1"/>
</dbReference>
<comment type="caution">
    <text evidence="7">The sequence shown here is derived from an EMBL/GenBank/DDBJ whole genome shotgun (WGS) entry which is preliminary data.</text>
</comment>
<accession>A0A2T0W8L2</accession>
<feature type="compositionally biased region" description="Low complexity" evidence="3">
    <location>
        <begin position="307"/>
        <end position="320"/>
    </location>
</feature>
<reference evidence="7 8" key="1">
    <citation type="submission" date="2018-03" db="EMBL/GenBank/DDBJ databases">
        <title>Genomic Encyclopedia of Archaeal and Bacterial Type Strains, Phase II (KMG-II): from individual species to whole genera.</title>
        <authorList>
            <person name="Goeker M."/>
        </authorList>
    </citation>
    <scope>NUCLEOTIDE SEQUENCE [LARGE SCALE GENOMIC DNA]</scope>
    <source>
        <strain evidence="7 8">DSM 13175</strain>
    </source>
</reference>
<dbReference type="InterPro" id="IPR016047">
    <property type="entry name" value="M23ase_b-sheet_dom"/>
</dbReference>
<evidence type="ECO:0000259" key="6">
    <source>
        <dbReference type="Pfam" id="PF24568"/>
    </source>
</evidence>
<evidence type="ECO:0000313" key="7">
    <source>
        <dbReference type="EMBL" id="PRY83040.1"/>
    </source>
</evidence>
<dbReference type="Pfam" id="PF01551">
    <property type="entry name" value="Peptidase_M23"/>
    <property type="match status" value="1"/>
</dbReference>
<feature type="compositionally biased region" description="Low complexity" evidence="3">
    <location>
        <begin position="328"/>
        <end position="364"/>
    </location>
</feature>
<dbReference type="AlphaFoldDB" id="A0A2T0W8L2"/>
<dbReference type="InterPro" id="IPR011055">
    <property type="entry name" value="Dup_hybrid_motif"/>
</dbReference>
<evidence type="ECO:0000259" key="5">
    <source>
        <dbReference type="Pfam" id="PF01551"/>
    </source>
</evidence>
<evidence type="ECO:0000256" key="2">
    <source>
        <dbReference type="SAM" id="Coils"/>
    </source>
</evidence>
<keyword evidence="1 4" id="KW-0732">Signal</keyword>
<dbReference type="PANTHER" id="PTHR21666">
    <property type="entry name" value="PEPTIDASE-RELATED"/>
    <property type="match status" value="1"/>
</dbReference>
<name>A0A2T0W8L2_9LACT</name>
<keyword evidence="2" id="KW-0175">Coiled coil</keyword>
<sequence>MGVIGLNKKRLLTILATAVMAAPTFSTLNVEASSQKMRELEEQQQELNEKSNQLDGEISNREQNMQSLDEEKKQLEAEVAELQGNIDVLVTEIDEQTKEIERIEKEIERLNEEIEQLIEQIARRNEQLESQARSVQTHANPADIVDMMMSAESLSDLIGRIGVVSQLVSANQNIMQAQLDDQLQLEENEAQVVTEQEEMQDVKAQMEVSRNNLVTQRVALDDKIIEVAERFNMNEQEKNSFINEQTVVAERASNLSKEMQAEQQRIIEAERKRQQEIRIAEEKRRAEAEAKAVAEAKAEEKARAAEAEAAAQAKSQANARAEAERKAQQAQTSSSNNSSSSNSGSNAGSNSNNSTNGSAQTSTGWIRPASGRNTSPFGYRTHPVNGGRSFHSGLDIAGSGPIRSSRAGTVTTAAYNGSLGYYVVVNHGDGYSSMYAHMTPNLSVAPGQQVSQGQQLGIMGTTGTSTGVHLHFEIHRNGSPVNPQNYIN</sequence>
<feature type="region of interest" description="Disordered" evidence="3">
    <location>
        <begin position="304"/>
        <end position="386"/>
    </location>
</feature>
<evidence type="ECO:0000256" key="3">
    <source>
        <dbReference type="SAM" id="MobiDB-lite"/>
    </source>
</evidence>
<dbReference type="CDD" id="cd12797">
    <property type="entry name" value="M23_peptidase"/>
    <property type="match status" value="1"/>
</dbReference>
<dbReference type="Pfam" id="PF24568">
    <property type="entry name" value="CC_PcsB"/>
    <property type="match status" value="1"/>
</dbReference>
<protein>
    <submittedName>
        <fullName evidence="7">Murein DD-endopeptidase MepM/ murein hydrolase activator NlpD</fullName>
    </submittedName>
</protein>
<feature type="domain" description="Peptidoglycan hydrolase PcsB coiled-coil" evidence="6">
    <location>
        <begin position="114"/>
        <end position="187"/>
    </location>
</feature>
<organism evidence="7 8">
    <name type="scientific">Alkalibacterium olivapovliticus</name>
    <dbReference type="NCBI Taxonomy" id="99907"/>
    <lineage>
        <taxon>Bacteria</taxon>
        <taxon>Bacillati</taxon>
        <taxon>Bacillota</taxon>
        <taxon>Bacilli</taxon>
        <taxon>Lactobacillales</taxon>
        <taxon>Carnobacteriaceae</taxon>
        <taxon>Alkalibacterium</taxon>
    </lineage>
</organism>